<dbReference type="InterPro" id="IPR002110">
    <property type="entry name" value="Ankyrin_rpt"/>
</dbReference>
<dbReference type="VEuPathDB" id="FungiDB:PYU1_G008251"/>
<reference evidence="4" key="2">
    <citation type="submission" date="2010-04" db="EMBL/GenBank/DDBJ databases">
        <authorList>
            <person name="Buell R."/>
            <person name="Hamilton J."/>
            <person name="Hostetler J."/>
        </authorList>
    </citation>
    <scope>NUCLEOTIDE SEQUENCE [LARGE SCALE GENOMIC DNA]</scope>
    <source>
        <strain evidence="4">DAOM:BR144</strain>
    </source>
</reference>
<dbReference type="Pfam" id="PF12796">
    <property type="entry name" value="Ank_2"/>
    <property type="match status" value="1"/>
</dbReference>
<dbReference type="EnsemblProtists" id="PYU1_T008267">
    <property type="protein sequence ID" value="PYU1_T008267"/>
    <property type="gene ID" value="PYU1_G008251"/>
</dbReference>
<accession>K3WTH3</accession>
<keyword evidence="1" id="KW-0677">Repeat</keyword>
<dbReference type="InterPro" id="IPR036770">
    <property type="entry name" value="Ankyrin_rpt-contain_sf"/>
</dbReference>
<reference evidence="3" key="3">
    <citation type="submission" date="2015-02" db="UniProtKB">
        <authorList>
            <consortium name="EnsemblProtists"/>
        </authorList>
    </citation>
    <scope>IDENTIFICATION</scope>
    <source>
        <strain evidence="3">DAOM BR144</strain>
    </source>
</reference>
<sequence length="145" mass="15792">IVESVRIVHARIILHQPLRDLKEPFRHAAACGHLEIAQFLISGGAQIISSGDSPAQHLSLLNLVSRGGHLRTVQWLVENDVDVEEASYGNETGLIAAAANGRSYVVKYLIALGANTKKKTWTGIGVRSGVAFTRNLLLLQYLVEQ</sequence>
<dbReference type="PANTHER" id="PTHR24188">
    <property type="entry name" value="ANKYRIN REPEAT PROTEIN"/>
    <property type="match status" value="1"/>
</dbReference>
<dbReference type="PANTHER" id="PTHR24188:SF29">
    <property type="entry name" value="GH09064P"/>
    <property type="match status" value="1"/>
</dbReference>
<protein>
    <submittedName>
        <fullName evidence="3">Uncharacterized protein</fullName>
    </submittedName>
</protein>
<dbReference type="SUPFAM" id="SSF48403">
    <property type="entry name" value="Ankyrin repeat"/>
    <property type="match status" value="1"/>
</dbReference>
<dbReference type="HOGENOM" id="CLU_1791991_0_0_1"/>
<dbReference type="InParanoid" id="K3WTH3"/>
<evidence type="ECO:0000313" key="4">
    <source>
        <dbReference type="Proteomes" id="UP000019132"/>
    </source>
</evidence>
<dbReference type="Proteomes" id="UP000019132">
    <property type="component" value="Unassembled WGS sequence"/>
</dbReference>
<dbReference type="STRING" id="431595.K3WTH3"/>
<evidence type="ECO:0000256" key="1">
    <source>
        <dbReference type="ARBA" id="ARBA00022737"/>
    </source>
</evidence>
<dbReference type="SMART" id="SM00248">
    <property type="entry name" value="ANK"/>
    <property type="match status" value="3"/>
</dbReference>
<keyword evidence="2" id="KW-0040">ANK repeat</keyword>
<reference evidence="4" key="1">
    <citation type="journal article" date="2010" name="Genome Biol.">
        <title>Genome sequence of the necrotrophic plant pathogen Pythium ultimum reveals original pathogenicity mechanisms and effector repertoire.</title>
        <authorList>
            <person name="Levesque C.A."/>
            <person name="Brouwer H."/>
            <person name="Cano L."/>
            <person name="Hamilton J.P."/>
            <person name="Holt C."/>
            <person name="Huitema E."/>
            <person name="Raffaele S."/>
            <person name="Robideau G.P."/>
            <person name="Thines M."/>
            <person name="Win J."/>
            <person name="Zerillo M.M."/>
            <person name="Beakes G.W."/>
            <person name="Boore J.L."/>
            <person name="Busam D."/>
            <person name="Dumas B."/>
            <person name="Ferriera S."/>
            <person name="Fuerstenberg S.I."/>
            <person name="Gachon C.M."/>
            <person name="Gaulin E."/>
            <person name="Govers F."/>
            <person name="Grenville-Briggs L."/>
            <person name="Horner N."/>
            <person name="Hostetler J."/>
            <person name="Jiang R.H."/>
            <person name="Johnson J."/>
            <person name="Krajaejun T."/>
            <person name="Lin H."/>
            <person name="Meijer H.J."/>
            <person name="Moore B."/>
            <person name="Morris P."/>
            <person name="Phuntmart V."/>
            <person name="Puiu D."/>
            <person name="Shetty J."/>
            <person name="Stajich J.E."/>
            <person name="Tripathy S."/>
            <person name="Wawra S."/>
            <person name="van West P."/>
            <person name="Whitty B.R."/>
            <person name="Coutinho P.M."/>
            <person name="Henrissat B."/>
            <person name="Martin F."/>
            <person name="Thomas P.D."/>
            <person name="Tyler B.M."/>
            <person name="De Vries R.P."/>
            <person name="Kamoun S."/>
            <person name="Yandell M."/>
            <person name="Tisserat N."/>
            <person name="Buell C.R."/>
        </authorList>
    </citation>
    <scope>NUCLEOTIDE SEQUENCE</scope>
    <source>
        <strain evidence="4">DAOM:BR144</strain>
    </source>
</reference>
<dbReference type="Gene3D" id="1.25.40.20">
    <property type="entry name" value="Ankyrin repeat-containing domain"/>
    <property type="match status" value="1"/>
</dbReference>
<evidence type="ECO:0000313" key="3">
    <source>
        <dbReference type="EnsemblProtists" id="PYU1_T008267"/>
    </source>
</evidence>
<dbReference type="AlphaFoldDB" id="K3WTH3"/>
<name>K3WTH3_GLOUD</name>
<dbReference type="EMBL" id="GL376619">
    <property type="status" value="NOT_ANNOTATED_CDS"/>
    <property type="molecule type" value="Genomic_DNA"/>
</dbReference>
<keyword evidence="4" id="KW-1185">Reference proteome</keyword>
<proteinExistence type="predicted"/>
<evidence type="ECO:0000256" key="2">
    <source>
        <dbReference type="ARBA" id="ARBA00023043"/>
    </source>
</evidence>
<organism evidence="3 4">
    <name type="scientific">Globisporangium ultimum (strain ATCC 200006 / CBS 805.95 / DAOM BR144)</name>
    <name type="common">Pythium ultimum</name>
    <dbReference type="NCBI Taxonomy" id="431595"/>
    <lineage>
        <taxon>Eukaryota</taxon>
        <taxon>Sar</taxon>
        <taxon>Stramenopiles</taxon>
        <taxon>Oomycota</taxon>
        <taxon>Peronosporomycetes</taxon>
        <taxon>Pythiales</taxon>
        <taxon>Pythiaceae</taxon>
        <taxon>Globisporangium</taxon>
    </lineage>
</organism>